<evidence type="ECO:0000256" key="15">
    <source>
        <dbReference type="RuleBase" id="RU000618"/>
    </source>
</evidence>
<dbReference type="GO" id="GO:0006281">
    <property type="term" value="P:DNA repair"/>
    <property type="evidence" value="ECO:0007669"/>
    <property type="project" value="UniProtKB-KW"/>
</dbReference>
<keyword evidence="8 14" id="KW-0862">Zinc</keyword>
<dbReference type="PIRSF" id="PIRSF001604">
    <property type="entry name" value="LigA"/>
    <property type="match status" value="1"/>
</dbReference>
<dbReference type="HAMAP" id="MF_01588">
    <property type="entry name" value="DNA_ligase_A"/>
    <property type="match status" value="1"/>
</dbReference>
<dbReference type="CDD" id="cd17748">
    <property type="entry name" value="BRCT_DNA_ligase_like"/>
    <property type="match status" value="1"/>
</dbReference>
<feature type="binding site" evidence="14">
    <location>
        <position position="137"/>
    </location>
    <ligand>
        <name>NAD(+)</name>
        <dbReference type="ChEBI" id="CHEBI:57540"/>
    </ligand>
</feature>
<dbReference type="InterPro" id="IPR004149">
    <property type="entry name" value="Znf_DNAligase_C4"/>
</dbReference>
<dbReference type="Pfam" id="PF03120">
    <property type="entry name" value="OB_DNA_ligase"/>
    <property type="match status" value="1"/>
</dbReference>
<dbReference type="PROSITE" id="PS01056">
    <property type="entry name" value="DNA_LIGASE_N2"/>
    <property type="match status" value="1"/>
</dbReference>
<accession>A0A545TI65</accession>
<protein>
    <recommendedName>
        <fullName evidence="3 14">DNA ligase</fullName>
        <ecNumber evidence="2 14">6.5.1.2</ecNumber>
    </recommendedName>
    <alternativeName>
        <fullName evidence="14">Polydeoxyribonucleotide synthase [NAD(+)]</fullName>
    </alternativeName>
</protein>
<dbReference type="InterPro" id="IPR001357">
    <property type="entry name" value="BRCT_dom"/>
</dbReference>
<dbReference type="InterPro" id="IPR036420">
    <property type="entry name" value="BRCT_dom_sf"/>
</dbReference>
<dbReference type="GO" id="GO:0006260">
    <property type="term" value="P:DNA replication"/>
    <property type="evidence" value="ECO:0007669"/>
    <property type="project" value="UniProtKB-KW"/>
</dbReference>
<evidence type="ECO:0000256" key="7">
    <source>
        <dbReference type="ARBA" id="ARBA00022763"/>
    </source>
</evidence>
<dbReference type="GO" id="GO:0003911">
    <property type="term" value="F:DNA ligase (NAD+) activity"/>
    <property type="evidence" value="ECO:0007669"/>
    <property type="project" value="UniProtKB-UniRule"/>
</dbReference>
<evidence type="ECO:0000256" key="11">
    <source>
        <dbReference type="ARBA" id="ARBA00023204"/>
    </source>
</evidence>
<evidence type="ECO:0000313" key="17">
    <source>
        <dbReference type="EMBL" id="TQV76914.1"/>
    </source>
</evidence>
<dbReference type="Gene3D" id="6.20.10.30">
    <property type="match status" value="1"/>
</dbReference>
<dbReference type="InterPro" id="IPR013840">
    <property type="entry name" value="DNAligase_N"/>
</dbReference>
<evidence type="ECO:0000256" key="4">
    <source>
        <dbReference type="ARBA" id="ARBA00022598"/>
    </source>
</evidence>
<dbReference type="PANTHER" id="PTHR23389">
    <property type="entry name" value="CHROMOSOME TRANSMISSION FIDELITY FACTOR 18"/>
    <property type="match status" value="1"/>
</dbReference>
<evidence type="ECO:0000313" key="18">
    <source>
        <dbReference type="Proteomes" id="UP000317839"/>
    </source>
</evidence>
<dbReference type="Pfam" id="PF03119">
    <property type="entry name" value="DNA_ligase_ZBD"/>
    <property type="match status" value="1"/>
</dbReference>
<keyword evidence="4 14" id="KW-0436">Ligase</keyword>
<feature type="binding site" evidence="14">
    <location>
        <position position="313"/>
    </location>
    <ligand>
        <name>NAD(+)</name>
        <dbReference type="ChEBI" id="CHEBI:57540"/>
    </ligand>
</feature>
<dbReference type="SUPFAM" id="SSF56091">
    <property type="entry name" value="DNA ligase/mRNA capping enzyme, catalytic domain"/>
    <property type="match status" value="1"/>
</dbReference>
<dbReference type="Pfam" id="PF14520">
    <property type="entry name" value="HHH_5"/>
    <property type="match status" value="1"/>
</dbReference>
<evidence type="ECO:0000256" key="10">
    <source>
        <dbReference type="ARBA" id="ARBA00023027"/>
    </source>
</evidence>
<feature type="domain" description="BRCT" evidence="16">
    <location>
        <begin position="590"/>
        <end position="671"/>
    </location>
</feature>
<dbReference type="Pfam" id="PF00533">
    <property type="entry name" value="BRCT"/>
    <property type="match status" value="1"/>
</dbReference>
<dbReference type="SUPFAM" id="SSF47781">
    <property type="entry name" value="RuvA domain 2-like"/>
    <property type="match status" value="1"/>
</dbReference>
<feature type="binding site" evidence="14">
    <location>
        <begin position="82"/>
        <end position="83"/>
    </location>
    <ligand>
        <name>NAD(+)</name>
        <dbReference type="ChEBI" id="CHEBI:57540"/>
    </ligand>
</feature>
<comment type="caution">
    <text evidence="17">The sequence shown here is derived from an EMBL/GenBank/DDBJ whole genome shotgun (WGS) entry which is preliminary data.</text>
</comment>
<feature type="binding site" evidence="14">
    <location>
        <position position="410"/>
    </location>
    <ligand>
        <name>Zn(2+)</name>
        <dbReference type="ChEBI" id="CHEBI:29105"/>
    </ligand>
</feature>
<dbReference type="InterPro" id="IPR001679">
    <property type="entry name" value="DNA_ligase"/>
</dbReference>
<evidence type="ECO:0000256" key="3">
    <source>
        <dbReference type="ARBA" id="ARBA00013308"/>
    </source>
</evidence>
<dbReference type="FunFam" id="2.40.50.140:FF:000012">
    <property type="entry name" value="DNA ligase"/>
    <property type="match status" value="1"/>
</dbReference>
<comment type="similarity">
    <text evidence="13 14">Belongs to the NAD-dependent DNA ligase family. LigA subfamily.</text>
</comment>
<dbReference type="InterPro" id="IPR004150">
    <property type="entry name" value="NAD_DNA_ligase_OB"/>
</dbReference>
<dbReference type="NCBIfam" id="NF005932">
    <property type="entry name" value="PRK07956.1"/>
    <property type="match status" value="1"/>
</dbReference>
<feature type="binding site" evidence="14">
    <location>
        <position position="114"/>
    </location>
    <ligand>
        <name>NAD(+)</name>
        <dbReference type="ChEBI" id="CHEBI:57540"/>
    </ligand>
</feature>
<dbReference type="Pfam" id="PF12826">
    <property type="entry name" value="HHH_2"/>
    <property type="match status" value="1"/>
</dbReference>
<dbReference type="FunFam" id="1.10.150.20:FF:000007">
    <property type="entry name" value="DNA ligase"/>
    <property type="match status" value="1"/>
</dbReference>
<feature type="binding site" evidence="14">
    <location>
        <position position="407"/>
    </location>
    <ligand>
        <name>Zn(2+)</name>
        <dbReference type="ChEBI" id="CHEBI:29105"/>
    </ligand>
</feature>
<dbReference type="SUPFAM" id="SSF50249">
    <property type="entry name" value="Nucleic acid-binding proteins"/>
    <property type="match status" value="1"/>
</dbReference>
<evidence type="ECO:0000256" key="5">
    <source>
        <dbReference type="ARBA" id="ARBA00022705"/>
    </source>
</evidence>
<feature type="binding site" evidence="14">
    <location>
        <position position="289"/>
    </location>
    <ligand>
        <name>NAD(+)</name>
        <dbReference type="ChEBI" id="CHEBI:57540"/>
    </ligand>
</feature>
<dbReference type="Gene3D" id="1.10.150.20">
    <property type="entry name" value="5' to 3' exonuclease, C-terminal subdomain"/>
    <property type="match status" value="2"/>
</dbReference>
<dbReference type="AlphaFoldDB" id="A0A545TI65"/>
<name>A0A545TI65_9GAMM</name>
<dbReference type="EMBL" id="VIKR01000001">
    <property type="protein sequence ID" value="TQV76914.1"/>
    <property type="molecule type" value="Genomic_DNA"/>
</dbReference>
<dbReference type="Gene3D" id="3.30.470.30">
    <property type="entry name" value="DNA ligase/mRNA capping enzyme"/>
    <property type="match status" value="1"/>
</dbReference>
<gene>
    <name evidence="14 17" type="primary">ligA</name>
    <name evidence="17" type="ORF">FLL45_02880</name>
</gene>
<dbReference type="InterPro" id="IPR012340">
    <property type="entry name" value="NA-bd_OB-fold"/>
</dbReference>
<keyword evidence="7 14" id="KW-0227">DNA damage</keyword>
<evidence type="ECO:0000256" key="12">
    <source>
        <dbReference type="ARBA" id="ARBA00034005"/>
    </source>
</evidence>
<reference evidence="17 18" key="1">
    <citation type="submission" date="2019-06" db="EMBL/GenBank/DDBJ databases">
        <title>Draft genome of Aliikangiella marina GYP-15.</title>
        <authorList>
            <person name="Wang G."/>
        </authorList>
    </citation>
    <scope>NUCLEOTIDE SEQUENCE [LARGE SCALE GENOMIC DNA]</scope>
    <source>
        <strain evidence="17 18">GYP-15</strain>
    </source>
</reference>
<proteinExistence type="inferred from homology"/>
<keyword evidence="11 14" id="KW-0234">DNA repair</keyword>
<organism evidence="17 18">
    <name type="scientific">Aliikangiella marina</name>
    <dbReference type="NCBI Taxonomy" id="1712262"/>
    <lineage>
        <taxon>Bacteria</taxon>
        <taxon>Pseudomonadati</taxon>
        <taxon>Pseudomonadota</taxon>
        <taxon>Gammaproteobacteria</taxon>
        <taxon>Oceanospirillales</taxon>
        <taxon>Pleioneaceae</taxon>
        <taxon>Aliikangiella</taxon>
    </lineage>
</organism>
<dbReference type="Gene3D" id="1.10.287.610">
    <property type="entry name" value="Helix hairpin bin"/>
    <property type="match status" value="1"/>
</dbReference>
<dbReference type="Pfam" id="PF01653">
    <property type="entry name" value="DNA_ligase_aden"/>
    <property type="match status" value="1"/>
</dbReference>
<evidence type="ECO:0000256" key="8">
    <source>
        <dbReference type="ARBA" id="ARBA00022833"/>
    </source>
</evidence>
<feature type="active site" description="N6-AMP-lysine intermediate" evidence="14">
    <location>
        <position position="116"/>
    </location>
</feature>
<keyword evidence="10 14" id="KW-0520">NAD</keyword>
<evidence type="ECO:0000256" key="6">
    <source>
        <dbReference type="ARBA" id="ARBA00022723"/>
    </source>
</evidence>
<dbReference type="SUPFAM" id="SSF52113">
    <property type="entry name" value="BRCT domain"/>
    <property type="match status" value="1"/>
</dbReference>
<dbReference type="InterPro" id="IPR033136">
    <property type="entry name" value="DNA_ligase_CS"/>
</dbReference>
<keyword evidence="9 14" id="KW-0460">Magnesium</keyword>
<dbReference type="Gene3D" id="3.40.50.10190">
    <property type="entry name" value="BRCT domain"/>
    <property type="match status" value="1"/>
</dbReference>
<dbReference type="PROSITE" id="PS01055">
    <property type="entry name" value="DNA_LIGASE_N1"/>
    <property type="match status" value="1"/>
</dbReference>
<dbReference type="SMART" id="SM00292">
    <property type="entry name" value="BRCT"/>
    <property type="match status" value="1"/>
</dbReference>
<feature type="binding site" evidence="14">
    <location>
        <position position="431"/>
    </location>
    <ligand>
        <name>Zn(2+)</name>
        <dbReference type="ChEBI" id="CHEBI:29105"/>
    </ligand>
</feature>
<dbReference type="OrthoDB" id="9759736at2"/>
<comment type="function">
    <text evidence="1 14">DNA ligase that catalyzes the formation of phosphodiester linkages between 5'-phosphoryl and 3'-hydroxyl groups in double-stranded DNA using NAD as a coenzyme and as the energy source for the reaction. It is essential for DNA replication and repair of damaged DNA.</text>
</comment>
<dbReference type="Proteomes" id="UP000317839">
    <property type="component" value="Unassembled WGS sequence"/>
</dbReference>
<dbReference type="FunFam" id="1.10.287.610:FF:000002">
    <property type="entry name" value="DNA ligase"/>
    <property type="match status" value="1"/>
</dbReference>
<dbReference type="Gene3D" id="2.40.50.140">
    <property type="entry name" value="Nucleic acid-binding proteins"/>
    <property type="match status" value="1"/>
</dbReference>
<dbReference type="InterPro" id="IPR041663">
    <property type="entry name" value="DisA/LigA_HHH"/>
</dbReference>
<evidence type="ECO:0000259" key="16">
    <source>
        <dbReference type="PROSITE" id="PS50172"/>
    </source>
</evidence>
<comment type="caution">
    <text evidence="14">Lacks conserved residue(s) required for the propagation of feature annotation.</text>
</comment>
<evidence type="ECO:0000256" key="13">
    <source>
        <dbReference type="ARBA" id="ARBA00060881"/>
    </source>
</evidence>
<comment type="catalytic activity">
    <reaction evidence="12 14 15">
        <text>NAD(+) + (deoxyribonucleotide)n-3'-hydroxyl + 5'-phospho-(deoxyribonucleotide)m = (deoxyribonucleotide)n+m + AMP + beta-nicotinamide D-nucleotide.</text>
        <dbReference type="EC" id="6.5.1.2"/>
    </reaction>
</comment>
<keyword evidence="6 14" id="KW-0479">Metal-binding</keyword>
<dbReference type="FunFam" id="3.30.470.30:FF:000001">
    <property type="entry name" value="DNA ligase"/>
    <property type="match status" value="1"/>
</dbReference>
<dbReference type="InterPro" id="IPR013839">
    <property type="entry name" value="DNAligase_adenylation"/>
</dbReference>
<dbReference type="GO" id="GO:0005829">
    <property type="term" value="C:cytosol"/>
    <property type="evidence" value="ECO:0007669"/>
    <property type="project" value="TreeGrafter"/>
</dbReference>
<dbReference type="InterPro" id="IPR010994">
    <property type="entry name" value="RuvA_2-like"/>
</dbReference>
<evidence type="ECO:0000256" key="2">
    <source>
        <dbReference type="ARBA" id="ARBA00012722"/>
    </source>
</evidence>
<evidence type="ECO:0000256" key="1">
    <source>
        <dbReference type="ARBA" id="ARBA00004067"/>
    </source>
</evidence>
<dbReference type="RefSeq" id="WP_142888274.1">
    <property type="nucleotide sequence ID" value="NZ_VIKR01000001.1"/>
</dbReference>
<dbReference type="NCBIfam" id="TIGR00575">
    <property type="entry name" value="dnlj"/>
    <property type="match status" value="1"/>
</dbReference>
<dbReference type="FunFam" id="1.10.150.20:FF:000006">
    <property type="entry name" value="DNA ligase"/>
    <property type="match status" value="1"/>
</dbReference>
<dbReference type="GO" id="GO:0046872">
    <property type="term" value="F:metal ion binding"/>
    <property type="evidence" value="ECO:0007669"/>
    <property type="project" value="UniProtKB-KW"/>
</dbReference>
<feature type="binding site" evidence="14">
    <location>
        <begin position="33"/>
        <end position="37"/>
    </location>
    <ligand>
        <name>NAD(+)</name>
        <dbReference type="ChEBI" id="CHEBI:57540"/>
    </ligand>
</feature>
<keyword evidence="14" id="KW-0464">Manganese</keyword>
<keyword evidence="18" id="KW-1185">Reference proteome</keyword>
<dbReference type="CDD" id="cd00114">
    <property type="entry name" value="LIGANc"/>
    <property type="match status" value="1"/>
</dbReference>
<sequence>MTSEVQHKIDQLRQTIEDYNYQYYVLDQPTVPDAEYDRLMRELSALETQNPELITASSPTQKVSGKMDSAFQAVTHLTPMLSLDNVFSEEEFSAFEQRLYNRLDDNTPLAFTCEPKLDGLAISIVYRNGELEVAATRGDGKTGEDVTQNIRTIASIPLKLRGDFPPLLDVRGEVFMPKQAFEKLNQTAIAEGTKTFANPRNAAAGSLRQLDPTITAKRALAVYFYSIGSAETDLADSHYERLLQLKSWGLPICPEVEKVSNAAECLSFYSKILKSRDSLPYEIDGVVYKVNQIEKQEDLGFVAKAPRWAIAHKFPAQEEMTQLLDVDFQVGRTGAITPVARLAPVFVGGVTVSNATLHNMDEINRLGVQVGDTVVIRRAGDVIPQVVSVVIEKRPENSQPIAIPEQCPVCDSLVEKEAEQAIYRCTGGLICDAQKKQSIKHFASRKAMDIDGLGDKLVDLLCDQGLLHSVADIFQLPRDALINLERMAEKSADNLLQAIEKSKSTTLAKFIYSLGIREVGEVTAMNLANELRTLEAIGKATQEELESIKDIGEIVAQHIVTFFSNQENRDVIARLVQLGVHWPAIEVKSEVELPLLGETWVLTGTLTEMKRNDAKQRLIELGAKVSGSVSKNTTTVVAGESAGSKLTKANDLGIPVMDEAAFIERLAELES</sequence>
<dbReference type="PANTHER" id="PTHR23389:SF9">
    <property type="entry name" value="DNA LIGASE"/>
    <property type="match status" value="1"/>
</dbReference>
<evidence type="ECO:0000256" key="14">
    <source>
        <dbReference type="HAMAP-Rule" id="MF_01588"/>
    </source>
</evidence>
<comment type="cofactor">
    <cofactor evidence="14">
        <name>Mg(2+)</name>
        <dbReference type="ChEBI" id="CHEBI:18420"/>
    </cofactor>
    <cofactor evidence="14">
        <name>Mn(2+)</name>
        <dbReference type="ChEBI" id="CHEBI:29035"/>
    </cofactor>
</comment>
<keyword evidence="5 14" id="KW-0235">DNA replication</keyword>
<dbReference type="SMART" id="SM00532">
    <property type="entry name" value="LIGANc"/>
    <property type="match status" value="1"/>
</dbReference>
<dbReference type="InterPro" id="IPR018239">
    <property type="entry name" value="DNA_ligase_AS"/>
</dbReference>
<feature type="binding site" evidence="14">
    <location>
        <position position="173"/>
    </location>
    <ligand>
        <name>NAD(+)</name>
        <dbReference type="ChEBI" id="CHEBI:57540"/>
    </ligand>
</feature>
<evidence type="ECO:0000256" key="9">
    <source>
        <dbReference type="ARBA" id="ARBA00022842"/>
    </source>
</evidence>
<dbReference type="EC" id="6.5.1.2" evidence="2 14"/>
<dbReference type="PROSITE" id="PS50172">
    <property type="entry name" value="BRCT"/>
    <property type="match status" value="1"/>
</dbReference>